<organism evidence="2 3">
    <name type="scientific">Martelella alba</name>
    <dbReference type="NCBI Taxonomy" id="2590451"/>
    <lineage>
        <taxon>Bacteria</taxon>
        <taxon>Pseudomonadati</taxon>
        <taxon>Pseudomonadota</taxon>
        <taxon>Alphaproteobacteria</taxon>
        <taxon>Hyphomicrobiales</taxon>
        <taxon>Aurantimonadaceae</taxon>
        <taxon>Martelella</taxon>
    </lineage>
</organism>
<sequence>MPNVLAVYHVAFEDLGSLGAVLAENGYSVTLADASRIDWSTLESSAYDLVVVLGGPIGVYEQTSYPFLMHEIRLIRQRLAQAQPTLGICLGAQLMAAAAGSRVYPGQAGKEIGWSALRPGADAGELPALTPLLERQIRVLHWHGDTFDLPEGARLLAGSERYANQVFTLGKHGLGFQCHLEVTAAGLESWYIGHACELAGAGIDVVRLREDGRRYAPLLQEAAGQFWQSWLAGIARR</sequence>
<comment type="caution">
    <text evidence="2">The sequence shown here is derived from an EMBL/GenBank/DDBJ whole genome shotgun (WGS) entry which is preliminary data.</text>
</comment>
<protein>
    <submittedName>
        <fullName evidence="2">Glutamine amidotransferase</fullName>
    </submittedName>
</protein>
<dbReference type="InterPro" id="IPR029062">
    <property type="entry name" value="Class_I_gatase-like"/>
</dbReference>
<evidence type="ECO:0000259" key="1">
    <source>
        <dbReference type="Pfam" id="PF00117"/>
    </source>
</evidence>
<dbReference type="InterPro" id="IPR044992">
    <property type="entry name" value="ChyE-like"/>
</dbReference>
<dbReference type="NCBIfam" id="NF005458">
    <property type="entry name" value="PRK07053.1"/>
    <property type="match status" value="1"/>
</dbReference>
<dbReference type="RefSeq" id="WP_136989484.1">
    <property type="nucleotide sequence ID" value="NZ_SZPQ01000006.1"/>
</dbReference>
<gene>
    <name evidence="2" type="ORF">FCN80_07340</name>
</gene>
<dbReference type="InterPro" id="IPR017926">
    <property type="entry name" value="GATASE"/>
</dbReference>
<dbReference type="PANTHER" id="PTHR42695:SF5">
    <property type="entry name" value="GLUTAMINE AMIDOTRANSFERASE YLR126C-RELATED"/>
    <property type="match status" value="1"/>
</dbReference>
<dbReference type="Pfam" id="PF00117">
    <property type="entry name" value="GATase"/>
    <property type="match status" value="1"/>
</dbReference>
<dbReference type="PANTHER" id="PTHR42695">
    <property type="entry name" value="GLUTAMINE AMIDOTRANSFERASE YLR126C-RELATED"/>
    <property type="match status" value="1"/>
</dbReference>
<evidence type="ECO:0000313" key="3">
    <source>
        <dbReference type="Proteomes" id="UP000305202"/>
    </source>
</evidence>
<name>A0ABY2SQX8_9HYPH</name>
<feature type="domain" description="Glutamine amidotransferase" evidence="1">
    <location>
        <begin position="22"/>
        <end position="184"/>
    </location>
</feature>
<dbReference type="CDD" id="cd01741">
    <property type="entry name" value="GATase1_1"/>
    <property type="match status" value="1"/>
</dbReference>
<accession>A0ABY2SQX8</accession>
<dbReference type="SUPFAM" id="SSF52317">
    <property type="entry name" value="Class I glutamine amidotransferase-like"/>
    <property type="match status" value="1"/>
</dbReference>
<keyword evidence="3" id="KW-1185">Reference proteome</keyword>
<proteinExistence type="predicted"/>
<reference evidence="2 3" key="1">
    <citation type="submission" date="2019-04" db="EMBL/GenBank/DDBJ databases">
        <authorList>
            <person name="Li M."/>
            <person name="Gao C."/>
        </authorList>
    </citation>
    <scope>NUCLEOTIDE SEQUENCE [LARGE SCALE GENOMIC DNA]</scope>
    <source>
        <strain evidence="2 3">BGMRC 2031</strain>
    </source>
</reference>
<evidence type="ECO:0000313" key="2">
    <source>
        <dbReference type="EMBL" id="TKI07231.1"/>
    </source>
</evidence>
<dbReference type="Proteomes" id="UP000305202">
    <property type="component" value="Unassembled WGS sequence"/>
</dbReference>
<keyword evidence="2" id="KW-0315">Glutamine amidotransferase</keyword>
<dbReference type="Gene3D" id="3.40.50.880">
    <property type="match status" value="1"/>
</dbReference>
<dbReference type="PROSITE" id="PS51273">
    <property type="entry name" value="GATASE_TYPE_1"/>
    <property type="match status" value="1"/>
</dbReference>
<dbReference type="EMBL" id="SZPQ01000006">
    <property type="protein sequence ID" value="TKI07231.1"/>
    <property type="molecule type" value="Genomic_DNA"/>
</dbReference>